<dbReference type="PROSITE" id="PS51779">
    <property type="entry name" value="POTRA"/>
    <property type="match status" value="4"/>
</dbReference>
<name>A0A8J3CJB4_9BURK</name>
<evidence type="ECO:0000313" key="11">
    <source>
        <dbReference type="EMBL" id="GHA64193.1"/>
    </source>
</evidence>
<dbReference type="InterPro" id="IPR034746">
    <property type="entry name" value="POTRA"/>
</dbReference>
<dbReference type="InterPro" id="IPR000184">
    <property type="entry name" value="Bac_surfAg_D15"/>
</dbReference>
<comment type="subcellular location">
    <subcellularLocation>
        <location evidence="8">Cell outer membrane</location>
    </subcellularLocation>
    <subcellularLocation>
        <location evidence="1">Membrane</location>
    </subcellularLocation>
</comment>
<evidence type="ECO:0000256" key="2">
    <source>
        <dbReference type="ARBA" id="ARBA00022452"/>
    </source>
</evidence>
<feature type="domain" description="POTRA" evidence="10">
    <location>
        <begin position="51"/>
        <end position="118"/>
    </location>
</feature>
<dbReference type="Proteomes" id="UP000614287">
    <property type="component" value="Unassembled WGS sequence"/>
</dbReference>
<dbReference type="AlphaFoldDB" id="A0A8J3CJB4"/>
<evidence type="ECO:0000256" key="9">
    <source>
        <dbReference type="NCBIfam" id="TIGR03303"/>
    </source>
</evidence>
<dbReference type="Gene3D" id="2.40.160.50">
    <property type="entry name" value="membrane protein fhac: a member of the omp85/tpsb transporter family"/>
    <property type="match status" value="1"/>
</dbReference>
<dbReference type="Pfam" id="PF01103">
    <property type="entry name" value="Omp85"/>
    <property type="match status" value="1"/>
</dbReference>
<accession>A0A8J3CJB4</accession>
<evidence type="ECO:0000256" key="1">
    <source>
        <dbReference type="ARBA" id="ARBA00004370"/>
    </source>
</evidence>
<keyword evidence="3 8" id="KW-0812">Transmembrane</keyword>
<keyword evidence="12" id="KW-1185">Reference proteome</keyword>
<dbReference type="RefSeq" id="WP_189490185.1">
    <property type="nucleotide sequence ID" value="NZ_BMZG01000001.1"/>
</dbReference>
<feature type="domain" description="POTRA" evidence="10">
    <location>
        <begin position="202"/>
        <end position="290"/>
    </location>
</feature>
<dbReference type="GO" id="GO:0051205">
    <property type="term" value="P:protein insertion into membrane"/>
    <property type="evidence" value="ECO:0007669"/>
    <property type="project" value="UniProtKB-UniRule"/>
</dbReference>
<keyword evidence="2 8" id="KW-1134">Transmembrane beta strand</keyword>
<sequence precursor="true">MSVQFAPRCTALIVASLFATAPMAVHAQSNSATTQAATTKKAATTSESSGVVLSDIQVNGLQRSDPASVFNAIPVKVGQRFNSDKGQEIIKVLFATGLYEDVNLDLNGNVLVITLAERPVISDLSITGMKQFERKQILSTLKANGFAQGYAYDPALLERVKNELQATYAEAGLVNAKIDADVKPEGNKQVSVAIKIEEGKFTKVKRININGNEKVSDRAIRSAMETDKNGIFSWYTKDSRFTPEKLSADLENVRGLYYDRGYMDFNFTRVETPPSADGKGIDINIDVTEGVQYRVSSISFSGNLKEIPSKDIEKIVKYPKNALYSRTKISEIVNKVTRRFSQEGYALAKVEVQPVPNASANTIDVTIAIDPQERVYVRRINVVGNSRTKDEVIRREVRQMETAIYNDSNVQLSRDRIDRLGFFSEVAVDVTPVDGVNSQVDVTYRVVEIPTGTLKLGLGYSSTDKLGITGSISENNILGTGNSLGVDIDTSKSNRNLTISTSNPYFTKDGVSQNASLYYRTYDASNIDLSDVKYTTYGFDLVHGIPVSEKHRIYFGLNPERNKTELDRKTSPPSYVAYIDKYNTNSFTTVGLTTGWSYDTRDSTFAPTRGIYQRLNFELAPVGTLKYYKASYQYQQFIPLSKHLTFAFNTQFDYGAGFGGSKGDYPFFKNMYLGGLGSVRGYESGSLGPVDEKGNHVGGSKRILLNTEFQFPFPGMSKNRGVRLFTFADAAGLWSDSFKTNACDFSKISLSGCGGLRYSYGVGLSWNSPIGPLKFSYALPINKKDGDKIERFQFQIGTSF</sequence>
<protein>
    <recommendedName>
        <fullName evidence="8 9">Outer membrane protein assembly factor BamA</fullName>
    </recommendedName>
</protein>
<dbReference type="InterPro" id="IPR039910">
    <property type="entry name" value="D15-like"/>
</dbReference>
<dbReference type="EMBL" id="BMZG01000001">
    <property type="protein sequence ID" value="GHA64193.1"/>
    <property type="molecule type" value="Genomic_DNA"/>
</dbReference>
<evidence type="ECO:0000256" key="8">
    <source>
        <dbReference type="HAMAP-Rule" id="MF_01430"/>
    </source>
</evidence>
<proteinExistence type="inferred from homology"/>
<dbReference type="GO" id="GO:0009279">
    <property type="term" value="C:cell outer membrane"/>
    <property type="evidence" value="ECO:0007669"/>
    <property type="project" value="UniProtKB-SubCell"/>
</dbReference>
<keyword evidence="4 8" id="KW-0732">Signal</keyword>
<keyword evidence="7 8" id="KW-0998">Cell outer membrane</keyword>
<evidence type="ECO:0000256" key="4">
    <source>
        <dbReference type="ARBA" id="ARBA00022729"/>
    </source>
</evidence>
<evidence type="ECO:0000313" key="12">
    <source>
        <dbReference type="Proteomes" id="UP000614287"/>
    </source>
</evidence>
<gene>
    <name evidence="8 11" type="primary">bamA</name>
    <name evidence="11" type="ORF">GCM10009007_00650</name>
</gene>
<dbReference type="Pfam" id="PF07244">
    <property type="entry name" value="POTRA"/>
    <property type="match status" value="4"/>
</dbReference>
<evidence type="ECO:0000256" key="7">
    <source>
        <dbReference type="ARBA" id="ARBA00023237"/>
    </source>
</evidence>
<dbReference type="PIRSF" id="PIRSF006076">
    <property type="entry name" value="OM_assembly_OMP85"/>
    <property type="match status" value="1"/>
</dbReference>
<dbReference type="NCBIfam" id="TIGR03303">
    <property type="entry name" value="OM_YaeT"/>
    <property type="match status" value="1"/>
</dbReference>
<comment type="caution">
    <text evidence="11">The sequence shown here is derived from an EMBL/GenBank/DDBJ whole genome shotgun (WGS) entry which is preliminary data.</text>
</comment>
<comment type="similarity">
    <text evidence="8">Belongs to the BamA family.</text>
</comment>
<evidence type="ECO:0000256" key="6">
    <source>
        <dbReference type="ARBA" id="ARBA00023136"/>
    </source>
</evidence>
<reference evidence="11" key="2">
    <citation type="submission" date="2020-09" db="EMBL/GenBank/DDBJ databases">
        <authorList>
            <person name="Sun Q."/>
            <person name="Kim S."/>
        </authorList>
    </citation>
    <scope>NUCLEOTIDE SEQUENCE</scope>
    <source>
        <strain evidence="11">KCTC 32501</strain>
    </source>
</reference>
<evidence type="ECO:0000256" key="5">
    <source>
        <dbReference type="ARBA" id="ARBA00022737"/>
    </source>
</evidence>
<feature type="signal peptide" evidence="8">
    <location>
        <begin position="1"/>
        <end position="27"/>
    </location>
</feature>
<keyword evidence="5 8" id="KW-0677">Repeat</keyword>
<feature type="chain" id="PRO_5035348542" description="Outer membrane protein assembly factor BamA" evidence="8">
    <location>
        <begin position="28"/>
        <end position="800"/>
    </location>
</feature>
<organism evidence="11 12">
    <name type="scientific">Formosimonas limnophila</name>
    <dbReference type="NCBI Taxonomy" id="1384487"/>
    <lineage>
        <taxon>Bacteria</taxon>
        <taxon>Pseudomonadati</taxon>
        <taxon>Pseudomonadota</taxon>
        <taxon>Betaproteobacteria</taxon>
        <taxon>Burkholderiales</taxon>
        <taxon>Burkholderiaceae</taxon>
        <taxon>Formosimonas</taxon>
    </lineage>
</organism>
<evidence type="ECO:0000259" key="10">
    <source>
        <dbReference type="PROSITE" id="PS51779"/>
    </source>
</evidence>
<dbReference type="InterPro" id="IPR023707">
    <property type="entry name" value="OM_assembly_BamA"/>
</dbReference>
<feature type="domain" description="POTRA" evidence="10">
    <location>
        <begin position="293"/>
        <end position="372"/>
    </location>
</feature>
<dbReference type="InterPro" id="IPR010827">
    <property type="entry name" value="BamA/TamA_POTRA"/>
</dbReference>
<feature type="domain" description="POTRA" evidence="10">
    <location>
        <begin position="375"/>
        <end position="449"/>
    </location>
</feature>
<keyword evidence="6 8" id="KW-0472">Membrane</keyword>
<evidence type="ECO:0000256" key="3">
    <source>
        <dbReference type="ARBA" id="ARBA00022692"/>
    </source>
</evidence>
<dbReference type="HAMAP" id="MF_01430">
    <property type="entry name" value="OM_assembly_BamA"/>
    <property type="match status" value="1"/>
</dbReference>
<dbReference type="PANTHER" id="PTHR12815">
    <property type="entry name" value="SORTING AND ASSEMBLY MACHINERY SAMM50 PROTEIN FAMILY MEMBER"/>
    <property type="match status" value="1"/>
</dbReference>
<dbReference type="GO" id="GO:0043165">
    <property type="term" value="P:Gram-negative-bacterium-type cell outer membrane assembly"/>
    <property type="evidence" value="ECO:0007669"/>
    <property type="project" value="UniProtKB-UniRule"/>
</dbReference>
<reference evidence="11" key="1">
    <citation type="journal article" date="2014" name="Int. J. Syst. Evol. Microbiol.">
        <title>Complete genome sequence of Corynebacterium casei LMG S-19264T (=DSM 44701T), isolated from a smear-ripened cheese.</title>
        <authorList>
            <consortium name="US DOE Joint Genome Institute (JGI-PGF)"/>
            <person name="Walter F."/>
            <person name="Albersmeier A."/>
            <person name="Kalinowski J."/>
            <person name="Ruckert C."/>
        </authorList>
    </citation>
    <scope>NUCLEOTIDE SEQUENCE</scope>
    <source>
        <strain evidence="11">KCTC 32501</strain>
    </source>
</reference>
<comment type="subunit">
    <text evidence="8">Part of the Bam complex.</text>
</comment>
<dbReference type="Gene3D" id="3.10.20.310">
    <property type="entry name" value="membrane protein fhac"/>
    <property type="match status" value="5"/>
</dbReference>
<dbReference type="PANTHER" id="PTHR12815:SF23">
    <property type="entry name" value="OUTER MEMBRANE PROTEIN ASSEMBLY FACTOR BAMA"/>
    <property type="match status" value="1"/>
</dbReference>
<comment type="function">
    <text evidence="8">Part of the outer membrane protein assembly complex, which is involved in assembly and insertion of beta-barrel proteins into the outer membrane.</text>
</comment>